<keyword evidence="6 7" id="KW-0472">Membrane</keyword>
<evidence type="ECO:0000256" key="7">
    <source>
        <dbReference type="RuleBase" id="RU363032"/>
    </source>
</evidence>
<dbReference type="STRING" id="1601833.SAMN05518684_114101"/>
<dbReference type="Proteomes" id="UP000198571">
    <property type="component" value="Unassembled WGS sequence"/>
</dbReference>
<dbReference type="PANTHER" id="PTHR43744">
    <property type="entry name" value="ABC TRANSPORTER PERMEASE PROTEIN MG189-RELATED-RELATED"/>
    <property type="match status" value="1"/>
</dbReference>
<keyword evidence="10" id="KW-1185">Reference proteome</keyword>
<keyword evidence="4 7" id="KW-0812">Transmembrane</keyword>
<dbReference type="PANTHER" id="PTHR43744:SF12">
    <property type="entry name" value="ABC TRANSPORTER PERMEASE PROTEIN MG189-RELATED"/>
    <property type="match status" value="1"/>
</dbReference>
<proteinExistence type="inferred from homology"/>
<organism evidence="9 10">
    <name type="scientific">Salipaludibacillus aurantiacus</name>
    <dbReference type="NCBI Taxonomy" id="1601833"/>
    <lineage>
        <taxon>Bacteria</taxon>
        <taxon>Bacillati</taxon>
        <taxon>Bacillota</taxon>
        <taxon>Bacilli</taxon>
        <taxon>Bacillales</taxon>
        <taxon>Bacillaceae</taxon>
    </lineage>
</organism>
<evidence type="ECO:0000256" key="3">
    <source>
        <dbReference type="ARBA" id="ARBA00022475"/>
    </source>
</evidence>
<feature type="transmembrane region" description="Helical" evidence="7">
    <location>
        <begin position="103"/>
        <end position="127"/>
    </location>
</feature>
<dbReference type="SUPFAM" id="SSF161098">
    <property type="entry name" value="MetI-like"/>
    <property type="match status" value="1"/>
</dbReference>
<dbReference type="Gene3D" id="1.10.3720.10">
    <property type="entry name" value="MetI-like"/>
    <property type="match status" value="1"/>
</dbReference>
<keyword evidence="2 7" id="KW-0813">Transport</keyword>
<evidence type="ECO:0000313" key="9">
    <source>
        <dbReference type="EMBL" id="SES29306.1"/>
    </source>
</evidence>
<keyword evidence="5 7" id="KW-1133">Transmembrane helix</keyword>
<sequence>MKNRFEKLLVMSVLLIGGFIVSIPFIWMILSSFKSEREARTMPPTFWPQEFTFEHYINLFQNLNFGTYFTNTLIIVLFAMLGLLFNTMAGYGFAKFQFKGKEAVFIAVLATMMIPAQVSMIPVYLLLNQMGLTNTMAGIILPGLIAAFNIFLIRQFMTTIPNDLIESARIDGAKEFRIFFQIIIPLSKPVLAVQAILTFVGAWNSFLWPLIVANDQALYTLSVGLALLQGQHSSSFALQMAGATVMVIPVLILFIFVQRYIVEGFNTTGIK</sequence>
<dbReference type="InterPro" id="IPR000515">
    <property type="entry name" value="MetI-like"/>
</dbReference>
<evidence type="ECO:0000313" key="10">
    <source>
        <dbReference type="Proteomes" id="UP000198571"/>
    </source>
</evidence>
<dbReference type="GO" id="GO:0055085">
    <property type="term" value="P:transmembrane transport"/>
    <property type="evidence" value="ECO:0007669"/>
    <property type="project" value="InterPro"/>
</dbReference>
<feature type="transmembrane region" description="Helical" evidence="7">
    <location>
        <begin position="240"/>
        <end position="261"/>
    </location>
</feature>
<dbReference type="PROSITE" id="PS50928">
    <property type="entry name" value="ABC_TM1"/>
    <property type="match status" value="1"/>
</dbReference>
<accession>A0A1H9W5R7</accession>
<evidence type="ECO:0000256" key="4">
    <source>
        <dbReference type="ARBA" id="ARBA00022692"/>
    </source>
</evidence>
<evidence type="ECO:0000256" key="6">
    <source>
        <dbReference type="ARBA" id="ARBA00023136"/>
    </source>
</evidence>
<evidence type="ECO:0000256" key="2">
    <source>
        <dbReference type="ARBA" id="ARBA00022448"/>
    </source>
</evidence>
<dbReference type="CDD" id="cd06261">
    <property type="entry name" value="TM_PBP2"/>
    <property type="match status" value="1"/>
</dbReference>
<evidence type="ECO:0000256" key="1">
    <source>
        <dbReference type="ARBA" id="ARBA00004651"/>
    </source>
</evidence>
<dbReference type="Pfam" id="PF00528">
    <property type="entry name" value="BPD_transp_1"/>
    <property type="match status" value="1"/>
</dbReference>
<dbReference type="EMBL" id="FOGT01000014">
    <property type="protein sequence ID" value="SES29306.1"/>
    <property type="molecule type" value="Genomic_DNA"/>
</dbReference>
<dbReference type="AlphaFoldDB" id="A0A1H9W5R7"/>
<feature type="transmembrane region" description="Helical" evidence="7">
    <location>
        <begin position="68"/>
        <end position="91"/>
    </location>
</feature>
<feature type="transmembrane region" description="Helical" evidence="7">
    <location>
        <begin position="9"/>
        <end position="30"/>
    </location>
</feature>
<feature type="transmembrane region" description="Helical" evidence="7">
    <location>
        <begin position="139"/>
        <end position="157"/>
    </location>
</feature>
<dbReference type="InterPro" id="IPR035906">
    <property type="entry name" value="MetI-like_sf"/>
</dbReference>
<protein>
    <submittedName>
        <fullName evidence="9">Multiple sugar transport system permease protein</fullName>
    </submittedName>
</protein>
<name>A0A1H9W5R7_9BACI</name>
<reference evidence="10" key="1">
    <citation type="submission" date="2016-10" db="EMBL/GenBank/DDBJ databases">
        <authorList>
            <person name="Varghese N."/>
            <person name="Submissions S."/>
        </authorList>
    </citation>
    <scope>NUCLEOTIDE SEQUENCE [LARGE SCALE GENOMIC DNA]</scope>
    <source>
        <strain evidence="10">S9</strain>
    </source>
</reference>
<gene>
    <name evidence="9" type="ORF">SAMN05518684_114101</name>
</gene>
<comment type="similarity">
    <text evidence="7">Belongs to the binding-protein-dependent transport system permease family.</text>
</comment>
<dbReference type="GO" id="GO:0005886">
    <property type="term" value="C:plasma membrane"/>
    <property type="evidence" value="ECO:0007669"/>
    <property type="project" value="UniProtKB-SubCell"/>
</dbReference>
<keyword evidence="3" id="KW-1003">Cell membrane</keyword>
<comment type="subcellular location">
    <subcellularLocation>
        <location evidence="1 7">Cell membrane</location>
        <topology evidence="1 7">Multi-pass membrane protein</topology>
    </subcellularLocation>
</comment>
<feature type="domain" description="ABC transmembrane type-1" evidence="8">
    <location>
        <begin position="68"/>
        <end position="257"/>
    </location>
</feature>
<evidence type="ECO:0000256" key="5">
    <source>
        <dbReference type="ARBA" id="ARBA00022989"/>
    </source>
</evidence>
<evidence type="ECO:0000259" key="8">
    <source>
        <dbReference type="PROSITE" id="PS50928"/>
    </source>
</evidence>
<keyword evidence="9" id="KW-0762">Sugar transport</keyword>